<protein>
    <submittedName>
        <fullName evidence="1">Uncharacterized protein</fullName>
    </submittedName>
</protein>
<sequence>MAPNSPHYQFDPSSIGWLHRKVALQRQGRESGVFVTAADLKRIAEADPSVFTDPVFQEQIRLALEDRLPTRTGRLPADPVLWFRTLMADILIEDLAEEIRAERRAGGRKRLRGDWEPRVEAAEKISADLCMHMTGRSLLNRISAQKRG</sequence>
<dbReference type="Proteomes" id="UP000279959">
    <property type="component" value="Chromosome"/>
</dbReference>
<evidence type="ECO:0000313" key="1">
    <source>
        <dbReference type="EMBL" id="BBD98866.1"/>
    </source>
</evidence>
<dbReference type="EMBL" id="AP018664">
    <property type="protein sequence ID" value="BBD98866.1"/>
    <property type="molecule type" value="Genomic_DNA"/>
</dbReference>
<accession>A0A494W6B4</accession>
<dbReference type="RefSeq" id="WP_066703598.1">
    <property type="nucleotide sequence ID" value="NZ_AP018664.1"/>
</dbReference>
<reference evidence="1 2" key="1">
    <citation type="submission" date="2018-05" db="EMBL/GenBank/DDBJ databases">
        <title>Complete Genome Sequence of the Nonylphenol-Degrading Bacterium Sphingobium amiense DSM 16289T.</title>
        <authorList>
            <person name="Ootsuka M."/>
            <person name="Nishizawa T."/>
            <person name="Ohta H."/>
        </authorList>
    </citation>
    <scope>NUCLEOTIDE SEQUENCE [LARGE SCALE GENOMIC DNA]</scope>
    <source>
        <strain evidence="1 2">DSM 16289</strain>
    </source>
</reference>
<organism evidence="1 2">
    <name type="scientific">Sphingobium amiense</name>
    <dbReference type="NCBI Taxonomy" id="135719"/>
    <lineage>
        <taxon>Bacteria</taxon>
        <taxon>Pseudomonadati</taxon>
        <taxon>Pseudomonadota</taxon>
        <taxon>Alphaproteobacteria</taxon>
        <taxon>Sphingomonadales</taxon>
        <taxon>Sphingomonadaceae</taxon>
        <taxon>Sphingobium</taxon>
    </lineage>
</organism>
<proteinExistence type="predicted"/>
<dbReference type="AlphaFoldDB" id="A0A494W6B4"/>
<dbReference type="KEGG" id="sami:SAMIE_1023670"/>
<gene>
    <name evidence="1" type="ORF">SAMIE_1023670</name>
</gene>
<keyword evidence="2" id="KW-1185">Reference proteome</keyword>
<evidence type="ECO:0000313" key="2">
    <source>
        <dbReference type="Proteomes" id="UP000279959"/>
    </source>
</evidence>
<name>A0A494W6B4_9SPHN</name>